<evidence type="ECO:0000313" key="4">
    <source>
        <dbReference type="Proteomes" id="UP001203212"/>
    </source>
</evidence>
<feature type="compositionally biased region" description="Basic and acidic residues" evidence="1">
    <location>
        <begin position="293"/>
        <end position="302"/>
    </location>
</feature>
<accession>A0ABT0L1U8</accession>
<proteinExistence type="predicted"/>
<reference evidence="3 4" key="1">
    <citation type="submission" date="2022-01" db="EMBL/GenBank/DDBJ databases">
        <title>Whole genome-based taxonomy of the Shewanellaceae.</title>
        <authorList>
            <person name="Martin-Rodriguez A.J."/>
        </authorList>
    </citation>
    <scope>NUCLEOTIDE SEQUENCE [LARGE SCALE GENOMIC DNA]</scope>
    <source>
        <strain evidence="3 4">JCM 17801</strain>
    </source>
</reference>
<dbReference type="PANTHER" id="PTHR40269">
    <property type="entry name" value="OUTER MEMBRANE PROTEIN-RELATED"/>
    <property type="match status" value="1"/>
</dbReference>
<dbReference type="InterPro" id="IPR021728">
    <property type="entry name" value="DUF3300"/>
</dbReference>
<sequence length="505" mass="58448">MKHTHFLPSLLLRTCAVMFVAGIAVSPFHVHAQTTSERQQIAPYSEQLTEAQLAQTLAPIALYPDSLLTHILIASTYPLELVQANRWLKKQANVDVETRMQLAEQQSWDPSVIALTAFPTVLEKLNDDLEWTQNLGDAFLQDEESVLAMVQTLRRQADDANSFDDLDNMKVTKVEKQIIIEPAKPEVIYVPYYDSRVVYGNWYWHAYPPVYWYTRPVYAYHRPIYWGPSVYINFNYFFGSVHWSHRKVVVINHHHSHYYKPSRKIAYSSGAKRWKHQPSHRHGVAYRSSVVSKRYDSPERYQHHQQAKSMRKDMHQQPRLNSSQAIHKIDKSAQHRVNQSLQNGTRSHQYDSNKHSSKDTRFNQASRDKMASNDREKAFNNHKLDRQGSVKNQLKDHKLPVQNKNYDRTTQLQKNQVITPRQQPKMSAVKSRQTASHIANTQPSINKQGYGQASYQAKQSSRQESNRQVNSAKHVNNARQSAVRTPPTRQSNHQGNVSKSRGIEP</sequence>
<dbReference type="EMBL" id="JAKILK010000005">
    <property type="protein sequence ID" value="MCL1117696.1"/>
    <property type="molecule type" value="Genomic_DNA"/>
</dbReference>
<dbReference type="Pfam" id="PF11737">
    <property type="entry name" value="DUF3300"/>
    <property type="match status" value="1"/>
</dbReference>
<dbReference type="Proteomes" id="UP001203212">
    <property type="component" value="Unassembled WGS sequence"/>
</dbReference>
<evidence type="ECO:0000313" key="3">
    <source>
        <dbReference type="EMBL" id="MCL1117696.1"/>
    </source>
</evidence>
<dbReference type="PANTHER" id="PTHR40269:SF1">
    <property type="entry name" value="OUTER MEMBRANE PROTEIN"/>
    <property type="match status" value="1"/>
</dbReference>
<feature type="compositionally biased region" description="Basic and acidic residues" evidence="1">
    <location>
        <begin position="348"/>
        <end position="399"/>
    </location>
</feature>
<feature type="chain" id="PRO_5046702354" evidence="2">
    <location>
        <begin position="33"/>
        <end position="505"/>
    </location>
</feature>
<organism evidence="3 4">
    <name type="scientific">Shewanella aestuarii</name>
    <dbReference type="NCBI Taxonomy" id="1028752"/>
    <lineage>
        <taxon>Bacteria</taxon>
        <taxon>Pseudomonadati</taxon>
        <taxon>Pseudomonadota</taxon>
        <taxon>Gammaproteobacteria</taxon>
        <taxon>Alteromonadales</taxon>
        <taxon>Shewanellaceae</taxon>
        <taxon>Shewanella</taxon>
    </lineage>
</organism>
<evidence type="ECO:0000256" key="2">
    <source>
        <dbReference type="SAM" id="SignalP"/>
    </source>
</evidence>
<evidence type="ECO:0000256" key="1">
    <source>
        <dbReference type="SAM" id="MobiDB-lite"/>
    </source>
</evidence>
<gene>
    <name evidence="3" type="ORF">L2689_10635</name>
</gene>
<feature type="signal peptide" evidence="2">
    <location>
        <begin position="1"/>
        <end position="32"/>
    </location>
</feature>
<dbReference type="RefSeq" id="WP_229778257.1">
    <property type="nucleotide sequence ID" value="NZ_BMOT01000005.1"/>
</dbReference>
<keyword evidence="4" id="KW-1185">Reference proteome</keyword>
<feature type="region of interest" description="Disordered" evidence="1">
    <location>
        <begin position="293"/>
        <end position="505"/>
    </location>
</feature>
<feature type="compositionally biased region" description="Polar residues" evidence="1">
    <location>
        <begin position="402"/>
        <end position="499"/>
    </location>
</feature>
<comment type="caution">
    <text evidence="3">The sequence shown here is derived from an EMBL/GenBank/DDBJ whole genome shotgun (WGS) entry which is preliminary data.</text>
</comment>
<name>A0ABT0L1U8_9GAMM</name>
<protein>
    <submittedName>
        <fullName evidence="3">DUF3300 domain-containing protein</fullName>
    </submittedName>
</protein>
<feature type="compositionally biased region" description="Polar residues" evidence="1">
    <location>
        <begin position="335"/>
        <end position="347"/>
    </location>
</feature>
<keyword evidence="2" id="KW-0732">Signal</keyword>